<feature type="compositionally biased region" description="Polar residues" evidence="12">
    <location>
        <begin position="1358"/>
        <end position="1373"/>
    </location>
</feature>
<feature type="compositionally biased region" description="Gly residues" evidence="12">
    <location>
        <begin position="1380"/>
        <end position="1395"/>
    </location>
</feature>
<evidence type="ECO:0000259" key="14">
    <source>
        <dbReference type="Pfam" id="PF11597"/>
    </source>
</evidence>
<evidence type="ECO:0000256" key="3">
    <source>
        <dbReference type="ARBA" id="ARBA00019618"/>
    </source>
</evidence>
<dbReference type="InterPro" id="IPR009401">
    <property type="entry name" value="Med13_C"/>
</dbReference>
<feature type="region of interest" description="Disordered" evidence="12">
    <location>
        <begin position="733"/>
        <end position="753"/>
    </location>
</feature>
<dbReference type="PANTHER" id="PTHR48249:SF3">
    <property type="entry name" value="MEDIATOR OF RNA POLYMERASE II TRANSCRIPTION SUBUNIT 13"/>
    <property type="match status" value="1"/>
</dbReference>
<sequence>MDAGEYDTNTLLINNLSSIAYRIYEPVASHSSAYTFAASDVEDALRSDGHLVYMDAIRRGIWCFYLTTNDAPLSNQPEQWGLLTKMEVCGYLLGLVEEGNYEPVSLFRSRSPGSNSINTPTSSSPSGPALDMTIRGAQSYNVSSAAANAMIMDSKIPPSQIQDVKGYSSIPVREMHEFFITAALSSLTTSFCQKIGAISLNHRTVLLPSQAFDPEDGYPDSTLRTSALATFRIYLTTTGSLVISLHVSLLQGLVSSAETLRSNILPGSPIVLAAPLGAFGALQGVVDGELHPSDGGFGQSPDTQISRLKPDPTDRFSQWKTTCSKLLQMRGMSPSLLDNCSWLNIHFLQRKPYEQKADGRRTPLFNPGPTAPWPSVLCFRKPQIETLLDHRFEKVSLTSPTEHMDPLNESKAWCQGLPEREDAIMKRKKDREVAQTRETTDVGIRNNQFNGYSPLTLRRSSNGGTAPAVGAMYPTPPDGVQQALGITSTFEGVALSPANQILPATDTTMHNIMQHNTVPITDTFSGGWSGPEIKREQQQVTSFLEGDAIFGDLGDDMFEGNELTEADFNFFDEQPGVVDLNLSALPDIEPTLDMSSSLSHAAIAPSHTLDNLKENKPITYSISPEFTKPELKHARSTLAEESRQLANIESFNANSSMGIKRHPSPFNPDTVYKRVRASLHMPPQPRYPLKNIPYRRGSVFEKVDFDPSLSLTNKKYQESGPFDYTIPVAKEKEHKRLENGRPQTTGSLVGVARQRRHVKELPSNLGLLLAQISGGLETSPGTRDDAISNSDDTSWASDQDDSSDTTTGEPSSPAKSSAAKRRTDDDTISMAASFKDLENASADSPAYGSIDLSRLSCPEVPELSISKYFADPEPVPIHISCSDDNFITIAQILTEQAASGSLKFTSQSLHQENRQVRRSWVNAIRYTTKGLRMALPRSLAGANESQLRTLIDVQDVPLSTHQIRVQPRPMNPELARPNIFQIPVPHVALRRYETPLSVLPTAINFWETLGLGPSQGPKDIISICVYPQLEGMRDCAVAFLQRVQSVYEVLKLGAFDTLPNGNGIADGLVPFANDEDMASPGLNYSTLSAHMANLGQALAASSLSEKNFVVYFVYSTDNPSSVVDACSAFQELFEYYKRYMSSSKKSITNDLVLQLVPLDMMASPTSLVILAPSEYARLCIEVYDRCTLFGGSMPAPAIVLEGALLRQVDFKVTTSPSPDLLHENSCMHIAYAQSVDERWVTAAWTDNRGSKQMTASYCLGRRGKPLSTPILDVVHEIWETTHDLISLSKVHWRIVVTKCAPMDQQEVEYWIGLAQTENKATVNLTLLTVDTNPSLQLVPPIVKTPLSATSVFYTTPVSTPQPSSIVSPDQSGNPPTPMGAGSGAGGMGATTPGGGDNAATESDLDATLVDITDATWGIVVLHRLNNSTSLIEMNPAIASGYLIKRGGPRLEDAPVVMEVNIIHCDSNPRLIESLLREMLTYFRGLGTLARARGLVDKETDVRPWHVAAAEKAVRVLYQLM</sequence>
<accession>A0AA39X882</accession>
<evidence type="ECO:0000313" key="16">
    <source>
        <dbReference type="EMBL" id="KAK0629128.1"/>
    </source>
</evidence>
<keyword evidence="6 11" id="KW-0010">Activator</keyword>
<gene>
    <name evidence="16" type="ORF">B0T17DRAFT_614947</name>
</gene>
<evidence type="ECO:0000256" key="6">
    <source>
        <dbReference type="ARBA" id="ARBA00023159"/>
    </source>
</evidence>
<evidence type="ECO:0000256" key="12">
    <source>
        <dbReference type="SAM" id="MobiDB-lite"/>
    </source>
</evidence>
<evidence type="ECO:0000256" key="11">
    <source>
        <dbReference type="RuleBase" id="RU364134"/>
    </source>
</evidence>
<keyword evidence="4 11" id="KW-0678">Repressor</keyword>
<comment type="function">
    <text evidence="9 11">Component of the SRB8-11 complex. The SRB8-11 complex is a regulatory module of the Mediator complex which is itself involved in regulation of basal and activated RNA polymerase II-dependent transcription. The SRB8-11 complex may be involved in the transcriptional repression of a subset of genes regulated by Mediator. It may inhibit the association of the Mediator complex with RNA polymerase II to form the holoenzyme complex.</text>
</comment>
<dbReference type="InterPro" id="IPR021643">
    <property type="entry name" value="Mediator_Med13_N"/>
</dbReference>
<keyword evidence="8 11" id="KW-0539">Nucleus</keyword>
<dbReference type="Proteomes" id="UP001174934">
    <property type="component" value="Unassembled WGS sequence"/>
</dbReference>
<evidence type="ECO:0000259" key="15">
    <source>
        <dbReference type="Pfam" id="PF18296"/>
    </source>
</evidence>
<evidence type="ECO:0000256" key="1">
    <source>
        <dbReference type="ARBA" id="ARBA00004123"/>
    </source>
</evidence>
<feature type="region of interest" description="Disordered" evidence="12">
    <location>
        <begin position="110"/>
        <end position="130"/>
    </location>
</feature>
<keyword evidence="7 11" id="KW-0804">Transcription</keyword>
<dbReference type="InterPro" id="IPR041285">
    <property type="entry name" value="MID_MedPIWI"/>
</dbReference>
<keyword evidence="5 11" id="KW-0805">Transcription regulation</keyword>
<dbReference type="Pfam" id="PF06333">
    <property type="entry name" value="Med13_C"/>
    <property type="match status" value="1"/>
</dbReference>
<reference evidence="16" key="1">
    <citation type="submission" date="2023-06" db="EMBL/GenBank/DDBJ databases">
        <title>Genome-scale phylogeny and comparative genomics of the fungal order Sordariales.</title>
        <authorList>
            <consortium name="Lawrence Berkeley National Laboratory"/>
            <person name="Hensen N."/>
            <person name="Bonometti L."/>
            <person name="Westerberg I."/>
            <person name="Brannstrom I.O."/>
            <person name="Guillou S."/>
            <person name="Cros-Aarteil S."/>
            <person name="Calhoun S."/>
            <person name="Haridas S."/>
            <person name="Kuo A."/>
            <person name="Mondo S."/>
            <person name="Pangilinan J."/>
            <person name="Riley R."/>
            <person name="LaButti K."/>
            <person name="Andreopoulos B."/>
            <person name="Lipzen A."/>
            <person name="Chen C."/>
            <person name="Yanf M."/>
            <person name="Daum C."/>
            <person name="Ng V."/>
            <person name="Clum A."/>
            <person name="Steindorff A."/>
            <person name="Ohm R."/>
            <person name="Martin F."/>
            <person name="Silar P."/>
            <person name="Natvig D."/>
            <person name="Lalanne C."/>
            <person name="Gautier V."/>
            <person name="Ament-velasquez S.L."/>
            <person name="Kruys A."/>
            <person name="Hutchinson M.I."/>
            <person name="Powell A.J."/>
            <person name="Barry K."/>
            <person name="Miller A.N."/>
            <person name="Grigoriev I.V."/>
            <person name="Debuchy R."/>
            <person name="Gladieux P."/>
            <person name="Thoren M.H."/>
            <person name="Johannesson H."/>
        </authorList>
    </citation>
    <scope>NUCLEOTIDE SEQUENCE</scope>
    <source>
        <strain evidence="16">SMH3391-2</strain>
    </source>
</reference>
<dbReference type="GO" id="GO:0016592">
    <property type="term" value="C:mediator complex"/>
    <property type="evidence" value="ECO:0007669"/>
    <property type="project" value="InterPro"/>
</dbReference>
<evidence type="ECO:0000256" key="8">
    <source>
        <dbReference type="ARBA" id="ARBA00023242"/>
    </source>
</evidence>
<keyword evidence="17" id="KW-1185">Reference proteome</keyword>
<comment type="subunit">
    <text evidence="11">Component of the SRB8-11 complex, which itself associates with the Mediator complex.</text>
</comment>
<protein>
    <recommendedName>
        <fullName evidence="3 11">Mediator of RNA polymerase II transcription subunit 13</fullName>
    </recommendedName>
    <alternativeName>
        <fullName evidence="10 11">Mediator complex subunit 13</fullName>
    </alternativeName>
</protein>
<dbReference type="EMBL" id="JAULSR010000002">
    <property type="protein sequence ID" value="KAK0629128.1"/>
    <property type="molecule type" value="Genomic_DNA"/>
</dbReference>
<evidence type="ECO:0000256" key="5">
    <source>
        <dbReference type="ARBA" id="ARBA00023015"/>
    </source>
</evidence>
<name>A0AA39X882_9PEZI</name>
<feature type="domain" description="Mediator complex subunit Med13 N-terminal" evidence="14">
    <location>
        <begin position="8"/>
        <end position="380"/>
    </location>
</feature>
<dbReference type="Pfam" id="PF18296">
    <property type="entry name" value="MID_MedPIWI"/>
    <property type="match status" value="1"/>
</dbReference>
<comment type="similarity">
    <text evidence="2 11">Belongs to the Mediator complex subunit 13 family.</text>
</comment>
<dbReference type="GO" id="GO:0045944">
    <property type="term" value="P:positive regulation of transcription by RNA polymerase II"/>
    <property type="evidence" value="ECO:0007669"/>
    <property type="project" value="TreeGrafter"/>
</dbReference>
<evidence type="ECO:0000256" key="4">
    <source>
        <dbReference type="ARBA" id="ARBA00022491"/>
    </source>
</evidence>
<feature type="region of interest" description="Disordered" evidence="12">
    <location>
        <begin position="1358"/>
        <end position="1395"/>
    </location>
</feature>
<dbReference type="GO" id="GO:0003713">
    <property type="term" value="F:transcription coactivator activity"/>
    <property type="evidence" value="ECO:0007669"/>
    <property type="project" value="TreeGrafter"/>
</dbReference>
<evidence type="ECO:0000313" key="17">
    <source>
        <dbReference type="Proteomes" id="UP001174934"/>
    </source>
</evidence>
<evidence type="ECO:0000256" key="9">
    <source>
        <dbReference type="ARBA" id="ARBA00025661"/>
    </source>
</evidence>
<organism evidence="16 17">
    <name type="scientific">Bombardia bombarda</name>
    <dbReference type="NCBI Taxonomy" id="252184"/>
    <lineage>
        <taxon>Eukaryota</taxon>
        <taxon>Fungi</taxon>
        <taxon>Dikarya</taxon>
        <taxon>Ascomycota</taxon>
        <taxon>Pezizomycotina</taxon>
        <taxon>Sordariomycetes</taxon>
        <taxon>Sordariomycetidae</taxon>
        <taxon>Sordariales</taxon>
        <taxon>Lasiosphaeriaceae</taxon>
        <taxon>Bombardia</taxon>
    </lineage>
</organism>
<evidence type="ECO:0000259" key="13">
    <source>
        <dbReference type="Pfam" id="PF06333"/>
    </source>
</evidence>
<comment type="caution">
    <text evidence="16">The sequence shown here is derived from an EMBL/GenBank/DDBJ whole genome shotgun (WGS) entry which is preliminary data.</text>
</comment>
<evidence type="ECO:0000256" key="2">
    <source>
        <dbReference type="ARBA" id="ARBA00009354"/>
    </source>
</evidence>
<dbReference type="PANTHER" id="PTHR48249">
    <property type="entry name" value="MEDIATOR OF RNA POLYMERASE II TRANSCRIPTION SUBUNIT 13"/>
    <property type="match status" value="1"/>
</dbReference>
<feature type="domain" description="MID" evidence="15">
    <location>
        <begin position="1018"/>
        <end position="1186"/>
    </location>
</feature>
<evidence type="ECO:0000256" key="10">
    <source>
        <dbReference type="ARBA" id="ARBA00032008"/>
    </source>
</evidence>
<comment type="subcellular location">
    <subcellularLocation>
        <location evidence="1 11">Nucleus</location>
    </subcellularLocation>
</comment>
<evidence type="ECO:0000256" key="7">
    <source>
        <dbReference type="ARBA" id="ARBA00023163"/>
    </source>
</evidence>
<proteinExistence type="inferred from homology"/>
<feature type="compositionally biased region" description="Low complexity" evidence="12">
    <location>
        <begin position="111"/>
        <end position="128"/>
    </location>
</feature>
<feature type="region of interest" description="Disordered" evidence="12">
    <location>
        <begin position="777"/>
        <end position="824"/>
    </location>
</feature>
<dbReference type="InterPro" id="IPR051139">
    <property type="entry name" value="Mediator_complx_sub13"/>
</dbReference>
<dbReference type="Pfam" id="PF11597">
    <property type="entry name" value="Med13_N"/>
    <property type="match status" value="1"/>
</dbReference>
<feature type="compositionally biased region" description="Low complexity" evidence="12">
    <location>
        <begin position="804"/>
        <end position="817"/>
    </location>
</feature>
<feature type="domain" description="Mediator complex subunit Med13 C-terminal" evidence="13">
    <location>
        <begin position="1194"/>
        <end position="1509"/>
    </location>
</feature>